<name>A0A8T0I8K4_CERPU</name>
<dbReference type="InterPro" id="IPR011043">
    <property type="entry name" value="Gal_Oxase/kelch_b-propeller"/>
</dbReference>
<organism evidence="5 6">
    <name type="scientific">Ceratodon purpureus</name>
    <name type="common">Fire moss</name>
    <name type="synonym">Dicranum purpureum</name>
    <dbReference type="NCBI Taxonomy" id="3225"/>
    <lineage>
        <taxon>Eukaryota</taxon>
        <taxon>Viridiplantae</taxon>
        <taxon>Streptophyta</taxon>
        <taxon>Embryophyta</taxon>
        <taxon>Bryophyta</taxon>
        <taxon>Bryophytina</taxon>
        <taxon>Bryopsida</taxon>
        <taxon>Dicranidae</taxon>
        <taxon>Pseudoditrichales</taxon>
        <taxon>Ditrichaceae</taxon>
        <taxon>Ceratodon</taxon>
    </lineage>
</organism>
<gene>
    <name evidence="5" type="ORF">KC19_4G143300</name>
</gene>
<feature type="domain" description="Galactose oxidase-like Early set" evidence="4">
    <location>
        <begin position="421"/>
        <end position="520"/>
    </location>
</feature>
<keyword evidence="1 2" id="KW-0732">Signal</keyword>
<dbReference type="InterPro" id="IPR015202">
    <property type="entry name" value="GO-like_E_set"/>
</dbReference>
<evidence type="ECO:0000256" key="2">
    <source>
        <dbReference type="SAM" id="SignalP"/>
    </source>
</evidence>
<dbReference type="AlphaFoldDB" id="A0A8T0I8K4"/>
<feature type="chain" id="PRO_5035896116" description="Galactose oxidase" evidence="2">
    <location>
        <begin position="20"/>
        <end position="523"/>
    </location>
</feature>
<dbReference type="EMBL" id="CM026424">
    <property type="protein sequence ID" value="KAG0580040.1"/>
    <property type="molecule type" value="Genomic_DNA"/>
</dbReference>
<comment type="caution">
    <text evidence="5">The sequence shown here is derived from an EMBL/GenBank/DDBJ whole genome shotgun (WGS) entry which is preliminary data.</text>
</comment>
<dbReference type="Gene3D" id="2.60.40.10">
    <property type="entry name" value="Immunoglobulins"/>
    <property type="match status" value="1"/>
</dbReference>
<dbReference type="InterPro" id="IPR037293">
    <property type="entry name" value="Gal_Oxidase_central_sf"/>
</dbReference>
<dbReference type="InterPro" id="IPR009880">
    <property type="entry name" value="Glyoxal_oxidase_N"/>
</dbReference>
<dbReference type="InterPro" id="IPR014756">
    <property type="entry name" value="Ig_E-set"/>
</dbReference>
<evidence type="ECO:0000313" key="6">
    <source>
        <dbReference type="Proteomes" id="UP000822688"/>
    </source>
</evidence>
<dbReference type="SUPFAM" id="SSF50965">
    <property type="entry name" value="Galactose oxidase, central domain"/>
    <property type="match status" value="1"/>
</dbReference>
<dbReference type="PANTHER" id="PTHR32208">
    <property type="entry name" value="SECRETED PROTEIN-RELATED"/>
    <property type="match status" value="1"/>
</dbReference>
<proteinExistence type="predicted"/>
<dbReference type="OrthoDB" id="2019572at2759"/>
<feature type="domain" description="Glyoxal oxidase N-terminal" evidence="3">
    <location>
        <begin position="35"/>
        <end position="412"/>
    </location>
</feature>
<dbReference type="SUPFAM" id="SSF81296">
    <property type="entry name" value="E set domains"/>
    <property type="match status" value="1"/>
</dbReference>
<evidence type="ECO:0000256" key="1">
    <source>
        <dbReference type="ARBA" id="ARBA00022729"/>
    </source>
</evidence>
<dbReference type="Pfam" id="PF09118">
    <property type="entry name" value="GO-like_E_set"/>
    <property type="match status" value="1"/>
</dbReference>
<dbReference type="PANTHER" id="PTHR32208:SF98">
    <property type="entry name" value="GLYOXAL OXIDASE N-TERMINAL DOMAIN-CONTAINING PROTEIN"/>
    <property type="match status" value="1"/>
</dbReference>
<feature type="signal peptide" evidence="2">
    <location>
        <begin position="1"/>
        <end position="19"/>
    </location>
</feature>
<evidence type="ECO:0008006" key="7">
    <source>
        <dbReference type="Google" id="ProtNLM"/>
    </source>
</evidence>
<protein>
    <recommendedName>
        <fullName evidence="7">Galactose oxidase</fullName>
    </recommendedName>
</protein>
<keyword evidence="6" id="KW-1185">Reference proteome</keyword>
<dbReference type="Proteomes" id="UP000822688">
    <property type="component" value="Chromosome 4"/>
</dbReference>
<dbReference type="CDD" id="cd02851">
    <property type="entry name" value="E_set_GO_C"/>
    <property type="match status" value="1"/>
</dbReference>
<accession>A0A8T0I8K4</accession>
<dbReference type="InterPro" id="IPR013783">
    <property type="entry name" value="Ig-like_fold"/>
</dbReference>
<evidence type="ECO:0000313" key="5">
    <source>
        <dbReference type="EMBL" id="KAG0580040.1"/>
    </source>
</evidence>
<dbReference type="Pfam" id="PF07250">
    <property type="entry name" value="Glyoxal_oxid_N"/>
    <property type="match status" value="1"/>
</dbReference>
<dbReference type="Gene3D" id="2.130.10.80">
    <property type="entry name" value="Galactose oxidase/kelch, beta-propeller"/>
    <property type="match status" value="1"/>
</dbReference>
<reference evidence="5" key="1">
    <citation type="submission" date="2020-06" db="EMBL/GenBank/DDBJ databases">
        <title>WGS assembly of Ceratodon purpureus strain R40.</title>
        <authorList>
            <person name="Carey S.B."/>
            <person name="Jenkins J."/>
            <person name="Shu S."/>
            <person name="Lovell J.T."/>
            <person name="Sreedasyam A."/>
            <person name="Maumus F."/>
            <person name="Tiley G.P."/>
            <person name="Fernandez-Pozo N."/>
            <person name="Barry K."/>
            <person name="Chen C."/>
            <person name="Wang M."/>
            <person name="Lipzen A."/>
            <person name="Daum C."/>
            <person name="Saski C.A."/>
            <person name="Payton A.C."/>
            <person name="Mcbreen J.C."/>
            <person name="Conrad R.E."/>
            <person name="Kollar L.M."/>
            <person name="Olsson S."/>
            <person name="Huttunen S."/>
            <person name="Landis J.B."/>
            <person name="Wickett N.J."/>
            <person name="Johnson M.G."/>
            <person name="Rensing S.A."/>
            <person name="Grimwood J."/>
            <person name="Schmutz J."/>
            <person name="Mcdaniel S.F."/>
        </authorList>
    </citation>
    <scope>NUCLEOTIDE SEQUENCE</scope>
    <source>
        <strain evidence="5">R40</strain>
    </source>
</reference>
<sequence>MGLLGVFVVFLHCLHLVAGQGTWTVLNNNAGISSMHTMVTHYDTAIFLDRTNIGPSQIKLPNGRCRQNPRERISKTDCYAHSVMFTPGPNTVRPLYIFTDTWCSSGHFIANGQMVQTGGDFEGNRKIRTLSPCASRGNCDWVETNDVLAVGRWYSSNQLLPSGLRQIIVGGRVTPSYEFYPKRKPGEGAFKLAMLGENDNLYPFVYLLPNGDIFIFANRRSVQLNWNSGKVVREYPLIPGNPRNYPSAGSAVLLPLTWQNGFGVAEVMICGGAATGASRSGNVNAPGSASCGRLVATAGRPNWAMQNMPIRRIMGDMLNMPNGDVLIINGALNGYQGWGKERNAALNPVNYNVATRKFQVFAKTNIPRVYHSTANLLSDGRVLVAGSNTHQFYTYRGAFPTELRVEAFSPPYLAAGNNGIRPVIRAYPKALKYKQVFVINFTVGRRVGGVEVIMNNAPFVTHSYAQGQRQLRLKTAAPVKAGAGWSVQVTAVPGATIAPPSWYMFFCVQNGIPSKAVWIKQNN</sequence>
<evidence type="ECO:0000259" key="3">
    <source>
        <dbReference type="Pfam" id="PF07250"/>
    </source>
</evidence>
<evidence type="ECO:0000259" key="4">
    <source>
        <dbReference type="Pfam" id="PF09118"/>
    </source>
</evidence>